<keyword evidence="2" id="KW-1133">Transmembrane helix</keyword>
<evidence type="ECO:0000256" key="1">
    <source>
        <dbReference type="SAM" id="MobiDB-lite"/>
    </source>
</evidence>
<dbReference type="Proteomes" id="UP000886523">
    <property type="component" value="Unassembled WGS sequence"/>
</dbReference>
<feature type="transmembrane region" description="Helical" evidence="2">
    <location>
        <begin position="99"/>
        <end position="120"/>
    </location>
</feature>
<protein>
    <submittedName>
        <fullName evidence="3">Uncharacterized protein</fullName>
    </submittedName>
</protein>
<proteinExistence type="predicted"/>
<keyword evidence="4" id="KW-1185">Reference proteome</keyword>
<comment type="caution">
    <text evidence="3">The sequence shown here is derived from an EMBL/GenBank/DDBJ whole genome shotgun (WGS) entry which is preliminary data.</text>
</comment>
<sequence length="563" mass="61268">MNSLPAEPPLGIPLPPPNVRFPTRPDSRSVATFFLGWTFFCALQFLAISLKDCLLSRPCDRTRRFFQTNRAMVDVERKSSAVPEHSDSGTSSSARHPQFLVVTLTISTMAATFGNFFFLLDYQRDNANLSCGFLAAWSGLTGQAAKSLGFARLVLHLRTFGIGNGETIGLWTGLGISVALSFVQEAMGVGSSGAVPDSPGLFLCRRFHPLGPALATTLLNIAMELYLLARLFVLIVPSFLLYKHQLEAALDYRLARATSLFLLDVMGILPYIFQGNVLLENIPFSIGFVLVLVAFNYRPREITTSRSAISLPTLSNGVIAIDLPTMPIPTKNSSPSSSLVFASSKLSPAEFTLPLRTQRVSFPVSLQNPPHRDGSPPLRLRLDIPIDNSDSSITLRHVGLLSSRPVPEYPHPPSPEATMEGREVLNPRTEHSPISHGPEIVRRLHGERLRDELRMDSQPLTASIAGLTRKDHEALARVIRDSRSTTSQTTALTPLGYPGSDHDARLLSPESPFTRQSLQNSPASPVLVRRGLRDSSHTFGEAASADAHPVVSEPGGSGTLTSL</sequence>
<feature type="transmembrane region" description="Helical" evidence="2">
    <location>
        <begin position="279"/>
        <end position="297"/>
    </location>
</feature>
<feature type="region of interest" description="Disordered" evidence="1">
    <location>
        <begin position="482"/>
        <end position="528"/>
    </location>
</feature>
<evidence type="ECO:0000313" key="4">
    <source>
        <dbReference type="Proteomes" id="UP000886523"/>
    </source>
</evidence>
<dbReference type="OrthoDB" id="3351491at2759"/>
<reference evidence="3" key="1">
    <citation type="journal article" date="2020" name="Nat. Commun.">
        <title>Large-scale genome sequencing of mycorrhizal fungi provides insights into the early evolution of symbiotic traits.</title>
        <authorList>
            <person name="Miyauchi S."/>
            <person name="Kiss E."/>
            <person name="Kuo A."/>
            <person name="Drula E."/>
            <person name="Kohler A."/>
            <person name="Sanchez-Garcia M."/>
            <person name="Morin E."/>
            <person name="Andreopoulos B."/>
            <person name="Barry K.W."/>
            <person name="Bonito G."/>
            <person name="Buee M."/>
            <person name="Carver A."/>
            <person name="Chen C."/>
            <person name="Cichocki N."/>
            <person name="Clum A."/>
            <person name="Culley D."/>
            <person name="Crous P.W."/>
            <person name="Fauchery L."/>
            <person name="Girlanda M."/>
            <person name="Hayes R.D."/>
            <person name="Keri Z."/>
            <person name="LaButti K."/>
            <person name="Lipzen A."/>
            <person name="Lombard V."/>
            <person name="Magnuson J."/>
            <person name="Maillard F."/>
            <person name="Murat C."/>
            <person name="Nolan M."/>
            <person name="Ohm R.A."/>
            <person name="Pangilinan J."/>
            <person name="Pereira M.F."/>
            <person name="Perotto S."/>
            <person name="Peter M."/>
            <person name="Pfister S."/>
            <person name="Riley R."/>
            <person name="Sitrit Y."/>
            <person name="Stielow J.B."/>
            <person name="Szollosi G."/>
            <person name="Zifcakova L."/>
            <person name="Stursova M."/>
            <person name="Spatafora J.W."/>
            <person name="Tedersoo L."/>
            <person name="Vaario L.M."/>
            <person name="Yamada A."/>
            <person name="Yan M."/>
            <person name="Wang P."/>
            <person name="Xu J."/>
            <person name="Bruns T."/>
            <person name="Baldrian P."/>
            <person name="Vilgalys R."/>
            <person name="Dunand C."/>
            <person name="Henrissat B."/>
            <person name="Grigoriev I.V."/>
            <person name="Hibbett D."/>
            <person name="Nagy L.G."/>
            <person name="Martin F.M."/>
        </authorList>
    </citation>
    <scope>NUCLEOTIDE SEQUENCE</scope>
    <source>
        <strain evidence="3">UP504</strain>
    </source>
</reference>
<keyword evidence="2" id="KW-0812">Transmembrane</keyword>
<feature type="region of interest" description="Disordered" evidence="1">
    <location>
        <begin position="540"/>
        <end position="563"/>
    </location>
</feature>
<accession>A0A9P6ARS1</accession>
<organism evidence="3 4">
    <name type="scientific">Hydnum rufescens UP504</name>
    <dbReference type="NCBI Taxonomy" id="1448309"/>
    <lineage>
        <taxon>Eukaryota</taxon>
        <taxon>Fungi</taxon>
        <taxon>Dikarya</taxon>
        <taxon>Basidiomycota</taxon>
        <taxon>Agaricomycotina</taxon>
        <taxon>Agaricomycetes</taxon>
        <taxon>Cantharellales</taxon>
        <taxon>Hydnaceae</taxon>
        <taxon>Hydnum</taxon>
    </lineage>
</organism>
<feature type="transmembrane region" description="Helical" evidence="2">
    <location>
        <begin position="30"/>
        <end position="48"/>
    </location>
</feature>
<dbReference type="AlphaFoldDB" id="A0A9P6ARS1"/>
<feature type="transmembrane region" description="Helical" evidence="2">
    <location>
        <begin position="225"/>
        <end position="242"/>
    </location>
</feature>
<feature type="transmembrane region" description="Helical" evidence="2">
    <location>
        <begin position="254"/>
        <end position="273"/>
    </location>
</feature>
<dbReference type="EMBL" id="MU129009">
    <property type="protein sequence ID" value="KAF9510844.1"/>
    <property type="molecule type" value="Genomic_DNA"/>
</dbReference>
<keyword evidence="2" id="KW-0472">Membrane</keyword>
<name>A0A9P6ARS1_9AGAM</name>
<feature type="compositionally biased region" description="Polar residues" evidence="1">
    <location>
        <begin position="511"/>
        <end position="523"/>
    </location>
</feature>
<evidence type="ECO:0000313" key="3">
    <source>
        <dbReference type="EMBL" id="KAF9510844.1"/>
    </source>
</evidence>
<gene>
    <name evidence="3" type="ORF">BS47DRAFT_1487252</name>
</gene>
<evidence type="ECO:0000256" key="2">
    <source>
        <dbReference type="SAM" id="Phobius"/>
    </source>
</evidence>